<dbReference type="GO" id="GO:0006450">
    <property type="term" value="P:regulation of translational fidelity"/>
    <property type="evidence" value="ECO:0007669"/>
    <property type="project" value="TreeGrafter"/>
</dbReference>
<organism evidence="14 15">
    <name type="scientific">Rothia santali</name>
    <dbReference type="NCBI Taxonomy" id="2949643"/>
    <lineage>
        <taxon>Bacteria</taxon>
        <taxon>Bacillati</taxon>
        <taxon>Actinomycetota</taxon>
        <taxon>Actinomycetes</taxon>
        <taxon>Micrococcales</taxon>
        <taxon>Micrococcaceae</taxon>
        <taxon>Rothia</taxon>
    </lineage>
</organism>
<evidence type="ECO:0000256" key="4">
    <source>
        <dbReference type="ARBA" id="ARBA00022490"/>
    </source>
</evidence>
<evidence type="ECO:0000256" key="11">
    <source>
        <dbReference type="ARBA" id="ARBA00048366"/>
    </source>
</evidence>
<evidence type="ECO:0000256" key="2">
    <source>
        <dbReference type="ARBA" id="ARBA00007663"/>
    </source>
</evidence>
<dbReference type="GO" id="GO:0005524">
    <property type="term" value="F:ATP binding"/>
    <property type="evidence" value="ECO:0007669"/>
    <property type="project" value="UniProtKB-KW"/>
</dbReference>
<evidence type="ECO:0000256" key="3">
    <source>
        <dbReference type="ARBA" id="ARBA00012584"/>
    </source>
</evidence>
<evidence type="ECO:0000313" key="14">
    <source>
        <dbReference type="EMBL" id="MCP3425951.1"/>
    </source>
</evidence>
<comment type="subcellular location">
    <subcellularLocation>
        <location evidence="1">Cytoplasm</location>
    </subcellularLocation>
</comment>
<dbReference type="RefSeq" id="WP_254166396.1">
    <property type="nucleotide sequence ID" value="NZ_JANAFB010000016.1"/>
</dbReference>
<dbReference type="InterPro" id="IPR050156">
    <property type="entry name" value="TC-AMP_synthase_SUA5"/>
</dbReference>
<comment type="similarity">
    <text evidence="2">Belongs to the SUA5 family.</text>
</comment>
<dbReference type="EMBL" id="JANAFB010000016">
    <property type="protein sequence ID" value="MCP3425951.1"/>
    <property type="molecule type" value="Genomic_DNA"/>
</dbReference>
<keyword evidence="8" id="KW-0547">Nucleotide-binding</keyword>
<evidence type="ECO:0000256" key="9">
    <source>
        <dbReference type="ARBA" id="ARBA00022840"/>
    </source>
</evidence>
<dbReference type="Gene3D" id="3.90.870.10">
    <property type="entry name" value="DHBP synthase"/>
    <property type="match status" value="1"/>
</dbReference>
<evidence type="ECO:0000256" key="12">
    <source>
        <dbReference type="SAM" id="MobiDB-lite"/>
    </source>
</evidence>
<evidence type="ECO:0000313" key="15">
    <source>
        <dbReference type="Proteomes" id="UP001139502"/>
    </source>
</evidence>
<dbReference type="GO" id="GO:0061710">
    <property type="term" value="F:L-threonylcarbamoyladenylate synthase"/>
    <property type="evidence" value="ECO:0007669"/>
    <property type="project" value="UniProtKB-EC"/>
</dbReference>
<comment type="catalytic activity">
    <reaction evidence="11">
        <text>L-threonine + hydrogencarbonate + ATP = L-threonylcarbamoyladenylate + diphosphate + H2O</text>
        <dbReference type="Rhea" id="RHEA:36407"/>
        <dbReference type="ChEBI" id="CHEBI:15377"/>
        <dbReference type="ChEBI" id="CHEBI:17544"/>
        <dbReference type="ChEBI" id="CHEBI:30616"/>
        <dbReference type="ChEBI" id="CHEBI:33019"/>
        <dbReference type="ChEBI" id="CHEBI:57926"/>
        <dbReference type="ChEBI" id="CHEBI:73682"/>
        <dbReference type="EC" id="2.7.7.87"/>
    </reaction>
</comment>
<evidence type="ECO:0000256" key="1">
    <source>
        <dbReference type="ARBA" id="ARBA00004496"/>
    </source>
</evidence>
<sequence>MTATVYSVTSPDEREAALEAATAALSAGRTVVIPTDTVYGIAADAFSRGGVRQLLAAKGRSRRMPPPVLIADPGVLPGLADDVGEQARALAEAFWPGALTLIVYAQPSLNWDLGETSGTVGLRVPDDELARELLRRTGPLAVSSANRTGRAAATDAGEALEQLGERVEAILDDGPRPVGRAEGVASADVAPSTIVDATGDHLVVVRLGAISMERLREVAPDVVTREELRERRRASAAPTAAETGEDLVAGSSAPSGSTVAAGSAGSAGVAAASAGSAAGAASARPVVDQMRSRPEGEDGRRPPRGAPPGRGPHPSAGRRLGPRPGLRRLGRPGRRRHRRRRPRHRRRHPGSRRPRVRRPERDRRRRPRRDRCRSPGGRRTGHGSERGRGPARPRFGPPRVRPARLRLTAAAENATPRFIP</sequence>
<name>A0A9X2KLB3_9MICC</name>
<accession>A0A9X2KLB3</accession>
<dbReference type="SUPFAM" id="SSF55821">
    <property type="entry name" value="YrdC/RibB"/>
    <property type="match status" value="1"/>
</dbReference>
<feature type="region of interest" description="Disordered" evidence="12">
    <location>
        <begin position="277"/>
        <end position="420"/>
    </location>
</feature>
<dbReference type="EC" id="2.7.7.87" evidence="3"/>
<feature type="domain" description="YrdC-like" evidence="13">
    <location>
        <begin position="15"/>
        <end position="210"/>
    </location>
</feature>
<dbReference type="AlphaFoldDB" id="A0A9X2KLB3"/>
<evidence type="ECO:0000256" key="6">
    <source>
        <dbReference type="ARBA" id="ARBA00022694"/>
    </source>
</evidence>
<dbReference type="NCBIfam" id="TIGR00057">
    <property type="entry name" value="L-threonylcarbamoyladenylate synthase"/>
    <property type="match status" value="1"/>
</dbReference>
<dbReference type="PANTHER" id="PTHR17490:SF16">
    <property type="entry name" value="THREONYLCARBAMOYL-AMP SYNTHASE"/>
    <property type="match status" value="1"/>
</dbReference>
<keyword evidence="15" id="KW-1185">Reference proteome</keyword>
<evidence type="ECO:0000256" key="8">
    <source>
        <dbReference type="ARBA" id="ARBA00022741"/>
    </source>
</evidence>
<dbReference type="InterPro" id="IPR017945">
    <property type="entry name" value="DHBP_synth_RibB-like_a/b_dom"/>
</dbReference>
<evidence type="ECO:0000256" key="10">
    <source>
        <dbReference type="ARBA" id="ARBA00029774"/>
    </source>
</evidence>
<dbReference type="InterPro" id="IPR006070">
    <property type="entry name" value="Sua5-like_dom"/>
</dbReference>
<gene>
    <name evidence="14" type="ORF">NBM05_08015</name>
</gene>
<evidence type="ECO:0000256" key="5">
    <source>
        <dbReference type="ARBA" id="ARBA00022679"/>
    </source>
</evidence>
<feature type="compositionally biased region" description="Low complexity" evidence="12">
    <location>
        <begin position="312"/>
        <end position="324"/>
    </location>
</feature>
<feature type="region of interest" description="Disordered" evidence="12">
    <location>
        <begin position="227"/>
        <end position="263"/>
    </location>
</feature>
<dbReference type="PANTHER" id="PTHR17490">
    <property type="entry name" value="SUA5"/>
    <property type="match status" value="1"/>
</dbReference>
<dbReference type="GO" id="GO:0005737">
    <property type="term" value="C:cytoplasm"/>
    <property type="evidence" value="ECO:0007669"/>
    <property type="project" value="UniProtKB-SubCell"/>
</dbReference>
<dbReference type="Pfam" id="PF01300">
    <property type="entry name" value="Sua5_yciO_yrdC"/>
    <property type="match status" value="1"/>
</dbReference>
<evidence type="ECO:0000256" key="7">
    <source>
        <dbReference type="ARBA" id="ARBA00022695"/>
    </source>
</evidence>
<keyword evidence="4" id="KW-0963">Cytoplasm</keyword>
<keyword evidence="7 14" id="KW-0548">Nucleotidyltransferase</keyword>
<feature type="compositionally biased region" description="Basic residues" evidence="12">
    <location>
        <begin position="325"/>
        <end position="356"/>
    </location>
</feature>
<comment type="caution">
    <text evidence="14">The sequence shown here is derived from an EMBL/GenBank/DDBJ whole genome shotgun (WGS) entry which is preliminary data.</text>
</comment>
<keyword evidence="6" id="KW-0819">tRNA processing</keyword>
<proteinExistence type="inferred from homology"/>
<keyword evidence="9" id="KW-0067">ATP-binding</keyword>
<dbReference type="GO" id="GO:0008033">
    <property type="term" value="P:tRNA processing"/>
    <property type="evidence" value="ECO:0007669"/>
    <property type="project" value="UniProtKB-KW"/>
</dbReference>
<feature type="compositionally biased region" description="Basic and acidic residues" evidence="12">
    <location>
        <begin position="290"/>
        <end position="301"/>
    </location>
</feature>
<dbReference type="PROSITE" id="PS51163">
    <property type="entry name" value="YRDC"/>
    <property type="match status" value="1"/>
</dbReference>
<feature type="compositionally biased region" description="Low complexity" evidence="12">
    <location>
        <begin position="248"/>
        <end position="263"/>
    </location>
</feature>
<evidence type="ECO:0000259" key="13">
    <source>
        <dbReference type="PROSITE" id="PS51163"/>
    </source>
</evidence>
<dbReference type="GO" id="GO:0000049">
    <property type="term" value="F:tRNA binding"/>
    <property type="evidence" value="ECO:0007669"/>
    <property type="project" value="TreeGrafter"/>
</dbReference>
<protein>
    <recommendedName>
        <fullName evidence="10">L-threonylcarbamoyladenylate synthase</fullName>
        <ecNumber evidence="3">2.7.7.87</ecNumber>
    </recommendedName>
    <alternativeName>
        <fullName evidence="10">L-threonylcarbamoyladenylate synthase</fullName>
    </alternativeName>
</protein>
<dbReference type="Proteomes" id="UP001139502">
    <property type="component" value="Unassembled WGS sequence"/>
</dbReference>
<dbReference type="GO" id="GO:0003725">
    <property type="term" value="F:double-stranded RNA binding"/>
    <property type="evidence" value="ECO:0007669"/>
    <property type="project" value="InterPro"/>
</dbReference>
<reference evidence="14" key="1">
    <citation type="submission" date="2022-06" db="EMBL/GenBank/DDBJ databases">
        <title>Rothia sp. isolated from sandalwood seedling.</title>
        <authorList>
            <person name="Tuikhar N."/>
            <person name="Kirdat K."/>
            <person name="Thorat V."/>
            <person name="Swetha P."/>
            <person name="Padma S."/>
            <person name="Sundararaj R."/>
            <person name="Yadav A."/>
        </authorList>
    </citation>
    <scope>NUCLEOTIDE SEQUENCE</scope>
    <source>
        <strain evidence="14">AR01</strain>
    </source>
</reference>
<keyword evidence="5 14" id="KW-0808">Transferase</keyword>